<reference evidence="3 4" key="2">
    <citation type="journal article" date="2016" name="Genome Announc.">
        <title>Complete Genome Sequence of Streptomyces ambofaciens DSM 40697, a Paradigm for Genome Plasticity Studies.</title>
        <authorList>
            <person name="Thibessard A."/>
            <person name="Leblond P."/>
        </authorList>
    </citation>
    <scope>NUCLEOTIDE SEQUENCE [LARGE SCALE GENOMIC DNA]</scope>
    <source>
        <strain evidence="3 4">DSM 40697</strain>
    </source>
</reference>
<sequence length="292" mass="32057">MTTAHLPEPMTGQLACWFTARLNGHSTSPRSLALSPITLRVHVHFALPVLTRLAAAGLNDLTGIPPARLREHLAACRLTGNDYANTVSALRAVFTFLHTHRYAARNPAVHLRLGTHHRTIPLPADPAPLREALTSPDPVRAAVTALLVFHAPRVAEIRTLTLTDLRDLDQGRLYLPHRTILLADPVKERLAAYLTHRHTTWPHTANPHLFLTHHSAVTTTPVSAPWLYQQYPSPPPATCCATTASSTRPSAADARMISELFGITYRAATRYTRPYSDAAAAQPGYPRPARNP</sequence>
<gene>
    <name evidence="2" type="ORF">SAM40697_0003</name>
    <name evidence="3" type="ORF">SAM40697_6922</name>
</gene>
<evidence type="ECO:0000256" key="1">
    <source>
        <dbReference type="ARBA" id="ARBA00023172"/>
    </source>
</evidence>
<dbReference type="InterPro" id="IPR011010">
    <property type="entry name" value="DNA_brk_join_enz"/>
</dbReference>
<dbReference type="RefSeq" id="WP_063480777.1">
    <property type="nucleotide sequence ID" value="NZ_CP012949.1"/>
</dbReference>
<dbReference type="SUPFAM" id="SSF56349">
    <property type="entry name" value="DNA breaking-rejoining enzymes"/>
    <property type="match status" value="1"/>
</dbReference>
<evidence type="ECO:0000313" key="3">
    <source>
        <dbReference type="EMBL" id="ANB10873.1"/>
    </source>
</evidence>
<dbReference type="Gene3D" id="1.10.443.10">
    <property type="entry name" value="Intergrase catalytic core"/>
    <property type="match status" value="1"/>
</dbReference>
<keyword evidence="4" id="KW-1185">Reference proteome</keyword>
<accession>A0ABM6BAP4</accession>
<proteinExistence type="predicted"/>
<dbReference type="InterPro" id="IPR013762">
    <property type="entry name" value="Integrase-like_cat_sf"/>
</dbReference>
<reference evidence="4" key="1">
    <citation type="submission" date="2015-10" db="EMBL/GenBank/DDBJ databases">
        <title>Complete genome sequence of Streptomyces ambofaciens DSM 40697.</title>
        <authorList>
            <person name="Thibessard A."/>
            <person name="Leblond P."/>
        </authorList>
    </citation>
    <scope>NUCLEOTIDE SEQUENCE [LARGE SCALE GENOMIC DNA]</scope>
    <source>
        <strain evidence="4">DSM 40697</strain>
    </source>
</reference>
<dbReference type="EMBL" id="CP012949">
    <property type="protein sequence ID" value="ANB03967.1"/>
    <property type="molecule type" value="Genomic_DNA"/>
</dbReference>
<evidence type="ECO:0000313" key="4">
    <source>
        <dbReference type="Proteomes" id="UP000076720"/>
    </source>
</evidence>
<evidence type="ECO:0000313" key="2">
    <source>
        <dbReference type="EMBL" id="ANB03967.1"/>
    </source>
</evidence>
<protein>
    <submittedName>
        <fullName evidence="3">Uncharacterized protein</fullName>
    </submittedName>
</protein>
<organism evidence="3 4">
    <name type="scientific">Streptomyces ambofaciens</name>
    <dbReference type="NCBI Taxonomy" id="1889"/>
    <lineage>
        <taxon>Bacteria</taxon>
        <taxon>Bacillati</taxon>
        <taxon>Actinomycetota</taxon>
        <taxon>Actinomycetes</taxon>
        <taxon>Kitasatosporales</taxon>
        <taxon>Streptomycetaceae</taxon>
        <taxon>Streptomyces</taxon>
    </lineage>
</organism>
<name>A0ABM6BAP4_STRAM</name>
<dbReference type="EMBL" id="CP012949">
    <property type="protein sequence ID" value="ANB10873.1"/>
    <property type="molecule type" value="Genomic_DNA"/>
</dbReference>
<dbReference type="Proteomes" id="UP000076720">
    <property type="component" value="Chromosome"/>
</dbReference>
<keyword evidence="1" id="KW-0233">DNA recombination</keyword>